<evidence type="ECO:0000313" key="2">
    <source>
        <dbReference type="EMBL" id="CAF3685441.1"/>
    </source>
</evidence>
<evidence type="ECO:0000313" key="3">
    <source>
        <dbReference type="Proteomes" id="UP000682733"/>
    </source>
</evidence>
<dbReference type="EMBL" id="CAJNOK010003543">
    <property type="protein sequence ID" value="CAF0905454.1"/>
    <property type="molecule type" value="Genomic_DNA"/>
</dbReference>
<reference evidence="2" key="1">
    <citation type="submission" date="2021-02" db="EMBL/GenBank/DDBJ databases">
        <authorList>
            <person name="Nowell W R."/>
        </authorList>
    </citation>
    <scope>NUCLEOTIDE SEQUENCE</scope>
</reference>
<dbReference type="Proteomes" id="UP000677228">
    <property type="component" value="Unassembled WGS sequence"/>
</dbReference>
<proteinExistence type="predicted"/>
<protein>
    <submittedName>
        <fullName evidence="2">Uncharacterized protein</fullName>
    </submittedName>
</protein>
<organism evidence="2 3">
    <name type="scientific">Didymodactylos carnosus</name>
    <dbReference type="NCBI Taxonomy" id="1234261"/>
    <lineage>
        <taxon>Eukaryota</taxon>
        <taxon>Metazoa</taxon>
        <taxon>Spiralia</taxon>
        <taxon>Gnathifera</taxon>
        <taxon>Rotifera</taxon>
        <taxon>Eurotatoria</taxon>
        <taxon>Bdelloidea</taxon>
        <taxon>Philodinida</taxon>
        <taxon>Philodinidae</taxon>
        <taxon>Didymodactylos</taxon>
    </lineage>
</organism>
<gene>
    <name evidence="1" type="ORF">OVA965_LOCUS9844</name>
    <name evidence="2" type="ORF">TMI583_LOCUS9840</name>
</gene>
<dbReference type="AlphaFoldDB" id="A0A8S2HUS9"/>
<dbReference type="Proteomes" id="UP000682733">
    <property type="component" value="Unassembled WGS sequence"/>
</dbReference>
<accession>A0A8S2HUS9</accession>
<sequence length="198" mass="21633">MLFERAHFDLSKKALIRDIVLFTICGLTQCMLFKKDPTKTDTSKAKPAKKEKPVKCPIVKAKCSSCVGDTIWINKDFAPQLKKVDTIAKQCGIKLAVKGSYTPSTSAAGPFNTAHAGRHINFIVNDKTGKKLLCNRLCLAQEGEKVPEVKCLVAGLRKENIRYAPKGAVGSFDDASDAKPNFSNDAKVIQEACKGLKF</sequence>
<name>A0A8S2HUS9_9BILA</name>
<comment type="caution">
    <text evidence="2">The sequence shown here is derived from an EMBL/GenBank/DDBJ whole genome shotgun (WGS) entry which is preliminary data.</text>
</comment>
<evidence type="ECO:0000313" key="1">
    <source>
        <dbReference type="EMBL" id="CAF0905454.1"/>
    </source>
</evidence>
<dbReference type="EMBL" id="CAJOBA010003544">
    <property type="protein sequence ID" value="CAF3685441.1"/>
    <property type="molecule type" value="Genomic_DNA"/>
</dbReference>